<feature type="transmembrane region" description="Helical" evidence="1">
    <location>
        <begin position="15"/>
        <end position="34"/>
    </location>
</feature>
<comment type="caution">
    <text evidence="2">The sequence shown here is derived from an EMBL/GenBank/DDBJ whole genome shotgun (WGS) entry which is preliminary data.</text>
</comment>
<dbReference type="RefSeq" id="WP_133520886.1">
    <property type="nucleotide sequence ID" value="NZ_SNVW01000013.1"/>
</dbReference>
<dbReference type="OrthoDB" id="5016690at2"/>
<protein>
    <recommendedName>
        <fullName evidence="4">DUF2975 domain-containing protein</fullName>
    </recommendedName>
</protein>
<feature type="transmembrane region" description="Helical" evidence="1">
    <location>
        <begin position="172"/>
        <end position="189"/>
    </location>
</feature>
<keyword evidence="1" id="KW-0472">Membrane</keyword>
<dbReference type="EMBL" id="SNVW01000013">
    <property type="protein sequence ID" value="TDN42241.1"/>
    <property type="molecule type" value="Genomic_DNA"/>
</dbReference>
<name>A0A4R6DCL5_9MICO</name>
<evidence type="ECO:0008006" key="4">
    <source>
        <dbReference type="Google" id="ProtNLM"/>
    </source>
</evidence>
<dbReference type="AlphaFoldDB" id="A0A4R6DCL5"/>
<organism evidence="2 3">
    <name type="scientific">Curtobacterium flaccumfaciens</name>
    <dbReference type="NCBI Taxonomy" id="2035"/>
    <lineage>
        <taxon>Bacteria</taxon>
        <taxon>Bacillati</taxon>
        <taxon>Actinomycetota</taxon>
        <taxon>Actinomycetes</taxon>
        <taxon>Micrococcales</taxon>
        <taxon>Microbacteriaceae</taxon>
        <taxon>Curtobacterium</taxon>
    </lineage>
</organism>
<accession>A0A4R6DCL5</accession>
<keyword evidence="1" id="KW-1133">Transmembrane helix</keyword>
<evidence type="ECO:0000313" key="3">
    <source>
        <dbReference type="Proteomes" id="UP000295764"/>
    </source>
</evidence>
<reference evidence="2 3" key="1">
    <citation type="submission" date="2019-03" db="EMBL/GenBank/DDBJ databases">
        <title>Genomic analyses of the natural microbiome of Caenorhabditis elegans.</title>
        <authorList>
            <person name="Samuel B."/>
        </authorList>
    </citation>
    <scope>NUCLEOTIDE SEQUENCE [LARGE SCALE GENOMIC DNA]</scope>
    <source>
        <strain evidence="2 3">JUb65</strain>
    </source>
</reference>
<keyword evidence="1" id="KW-0812">Transmembrane</keyword>
<evidence type="ECO:0000256" key="1">
    <source>
        <dbReference type="SAM" id="Phobius"/>
    </source>
</evidence>
<dbReference type="Proteomes" id="UP000295764">
    <property type="component" value="Unassembled WGS sequence"/>
</dbReference>
<evidence type="ECO:0000313" key="2">
    <source>
        <dbReference type="EMBL" id="TDN42241.1"/>
    </source>
</evidence>
<feature type="transmembrane region" description="Helical" evidence="1">
    <location>
        <begin position="97"/>
        <end position="115"/>
    </location>
</feature>
<feature type="transmembrane region" description="Helical" evidence="1">
    <location>
        <begin position="127"/>
        <end position="145"/>
    </location>
</feature>
<gene>
    <name evidence="2" type="ORF">EDF64_11318</name>
</gene>
<proteinExistence type="predicted"/>
<sequence>MSTPVYDPPRGKNSYLAYVTACGIGIVFVVWRYVADLVSSVSRGVVTVPLRTSTTTDVLQPPGGATVRSDQVALQVRTADFPGAALGYIRVGDAVEVVAVAALIALVAAVAWRISRGGLFDRATPRILDWVIALTLTAGILPDFIRRMGWNWVVSALGWDGNLPVPLIEPQYVPVYLGVLVVTCFRFALTASQRMVRDQAGLV</sequence>